<evidence type="ECO:0000256" key="1">
    <source>
        <dbReference type="SAM" id="Phobius"/>
    </source>
</evidence>
<feature type="transmembrane region" description="Helical" evidence="1">
    <location>
        <begin position="47"/>
        <end position="65"/>
    </location>
</feature>
<dbReference type="AlphaFoldDB" id="A0A841GXS0"/>
<gene>
    <name evidence="2" type="ORF">HNQ61_002171</name>
</gene>
<name>A0A841GXS0_9BACT</name>
<keyword evidence="1" id="KW-0812">Transmembrane</keyword>
<feature type="transmembrane region" description="Helical" evidence="1">
    <location>
        <begin position="21"/>
        <end position="41"/>
    </location>
</feature>
<comment type="caution">
    <text evidence="2">The sequence shown here is derived from an EMBL/GenBank/DDBJ whole genome shotgun (WGS) entry which is preliminary data.</text>
</comment>
<protein>
    <recommendedName>
        <fullName evidence="4">DUF304 domain-containing protein</fullName>
    </recommendedName>
</protein>
<keyword evidence="3" id="KW-1185">Reference proteome</keyword>
<organism evidence="2 3">
    <name type="scientific">Longimicrobium terrae</name>
    <dbReference type="NCBI Taxonomy" id="1639882"/>
    <lineage>
        <taxon>Bacteria</taxon>
        <taxon>Pseudomonadati</taxon>
        <taxon>Gemmatimonadota</taxon>
        <taxon>Longimicrobiia</taxon>
        <taxon>Longimicrobiales</taxon>
        <taxon>Longimicrobiaceae</taxon>
        <taxon>Longimicrobium</taxon>
    </lineage>
</organism>
<dbReference type="RefSeq" id="WP_170034385.1">
    <property type="nucleotide sequence ID" value="NZ_JABDTL010000001.1"/>
</dbReference>
<keyword evidence="1" id="KW-1133">Transmembrane helix</keyword>
<dbReference type="Proteomes" id="UP000582837">
    <property type="component" value="Unassembled WGS sequence"/>
</dbReference>
<evidence type="ECO:0000313" key="2">
    <source>
        <dbReference type="EMBL" id="MBB6070550.1"/>
    </source>
</evidence>
<reference evidence="2 3" key="1">
    <citation type="submission" date="2020-08" db="EMBL/GenBank/DDBJ databases">
        <title>Genomic Encyclopedia of Type Strains, Phase IV (KMG-IV): sequencing the most valuable type-strain genomes for metagenomic binning, comparative biology and taxonomic classification.</title>
        <authorList>
            <person name="Goeker M."/>
        </authorList>
    </citation>
    <scope>NUCLEOTIDE SEQUENCE [LARGE SCALE GENOMIC DNA]</scope>
    <source>
        <strain evidence="2 3">DSM 29007</strain>
    </source>
</reference>
<evidence type="ECO:0008006" key="4">
    <source>
        <dbReference type="Google" id="ProtNLM"/>
    </source>
</evidence>
<dbReference type="EMBL" id="JACHIA010000005">
    <property type="protein sequence ID" value="MBB6070550.1"/>
    <property type="molecule type" value="Genomic_DNA"/>
</dbReference>
<keyword evidence="1" id="KW-0472">Membrane</keyword>
<proteinExistence type="predicted"/>
<sequence length="217" mass="23188">MNEQIIPIQDRAQSVAGAAELVGHMAAAVGVLGAAAGQLPVRTPGTALLFAVECAAGAALAVVIVREARQRFRKRREERAHGRNWVSLFAGAVLLLDWYLGVSGGGKIISPSLVAAGIAFMQPRLDALARRHRALRITGDGLDLRLGRLRRVHARWRDVLRVEASGTELRLVLTDGGVRRISLRRVINREQVVRAALEAGRVHASASTGAAVLARGA</sequence>
<accession>A0A841GXS0</accession>
<feature type="transmembrane region" description="Helical" evidence="1">
    <location>
        <begin position="85"/>
        <end position="102"/>
    </location>
</feature>
<evidence type="ECO:0000313" key="3">
    <source>
        <dbReference type="Proteomes" id="UP000582837"/>
    </source>
</evidence>